<accession>A0A0W0V9S0</accession>
<evidence type="ECO:0000313" key="2">
    <source>
        <dbReference type="Proteomes" id="UP000055035"/>
    </source>
</evidence>
<protein>
    <submittedName>
        <fullName evidence="1">Response regulator receiver</fullName>
    </submittedName>
</protein>
<name>A0A0W0V9S0_9GAMM</name>
<gene>
    <name evidence="1" type="ORF">Ljor_1126</name>
</gene>
<dbReference type="AlphaFoldDB" id="A0A0W0V9S0"/>
<reference evidence="1 2" key="1">
    <citation type="submission" date="2015-11" db="EMBL/GenBank/DDBJ databases">
        <title>Genomic analysis of 38 Legionella species identifies large and diverse effector repertoires.</title>
        <authorList>
            <person name="Burstein D."/>
            <person name="Amaro F."/>
            <person name="Zusman T."/>
            <person name="Lifshitz Z."/>
            <person name="Cohen O."/>
            <person name="Gilbert J.A."/>
            <person name="Pupko T."/>
            <person name="Shuman H.A."/>
            <person name="Segal G."/>
        </authorList>
    </citation>
    <scope>NUCLEOTIDE SEQUENCE [LARGE SCALE GENOMIC DNA]</scope>
    <source>
        <strain evidence="1 2">BL-540</strain>
    </source>
</reference>
<dbReference type="EMBL" id="LNYJ01000011">
    <property type="protein sequence ID" value="KTD16820.1"/>
    <property type="molecule type" value="Genomic_DNA"/>
</dbReference>
<evidence type="ECO:0000313" key="1">
    <source>
        <dbReference type="EMBL" id="KTD16820.1"/>
    </source>
</evidence>
<dbReference type="SUPFAM" id="SSF52172">
    <property type="entry name" value="CheY-like"/>
    <property type="match status" value="1"/>
</dbReference>
<dbReference type="Proteomes" id="UP000055035">
    <property type="component" value="Unassembled WGS sequence"/>
</dbReference>
<dbReference type="OrthoDB" id="9946797at2"/>
<dbReference type="PATRIC" id="fig|456.5.peg.1197"/>
<dbReference type="RefSeq" id="WP_126320080.1">
    <property type="nucleotide sequence ID" value="NZ_CAAAIC010000002.1"/>
</dbReference>
<dbReference type="InterPro" id="IPR011006">
    <property type="entry name" value="CheY-like_superfamily"/>
</dbReference>
<keyword evidence="2" id="KW-1185">Reference proteome</keyword>
<proteinExistence type="predicted"/>
<sequence length="111" mass="12925">MSSRIIVREQFSQLNQRVDFVSSIEDAIIQMTSHIYSMILVDSGFYHSLTTIDFNSLIRDGRQMNQVPLVAVMVNNGVDLYHQQPLQNYVCFTKPFSRESTLKIIEYLKNF</sequence>
<organism evidence="1 2">
    <name type="scientific">Legionella jordanis</name>
    <dbReference type="NCBI Taxonomy" id="456"/>
    <lineage>
        <taxon>Bacteria</taxon>
        <taxon>Pseudomonadati</taxon>
        <taxon>Pseudomonadota</taxon>
        <taxon>Gammaproteobacteria</taxon>
        <taxon>Legionellales</taxon>
        <taxon>Legionellaceae</taxon>
        <taxon>Legionella</taxon>
    </lineage>
</organism>
<dbReference type="STRING" id="456.Ljor_1126"/>
<dbReference type="Gene3D" id="3.40.50.2300">
    <property type="match status" value="1"/>
</dbReference>
<comment type="caution">
    <text evidence="1">The sequence shown here is derived from an EMBL/GenBank/DDBJ whole genome shotgun (WGS) entry which is preliminary data.</text>
</comment>